<dbReference type="Proteomes" id="UP001431221">
    <property type="component" value="Unassembled WGS sequence"/>
</dbReference>
<dbReference type="EMBL" id="JALNMJ010000010">
    <property type="protein sequence ID" value="MCK7613593.1"/>
    <property type="molecule type" value="Genomic_DNA"/>
</dbReference>
<comment type="caution">
    <text evidence="1">The sequence shown here is derived from an EMBL/GenBank/DDBJ whole genome shotgun (WGS) entry which is preliminary data.</text>
</comment>
<name>A0ABT0GVY1_9HYPH</name>
<evidence type="ECO:0000313" key="1">
    <source>
        <dbReference type="EMBL" id="MCK7613593.1"/>
    </source>
</evidence>
<dbReference type="RefSeq" id="WP_248155617.1">
    <property type="nucleotide sequence ID" value="NZ_JALNMJ010000010.1"/>
</dbReference>
<accession>A0ABT0GVY1</accession>
<reference evidence="1" key="1">
    <citation type="submission" date="2022-04" db="EMBL/GenBank/DDBJ databases">
        <title>Roseibium sp. CAU 1639 isolated from mud.</title>
        <authorList>
            <person name="Kim W."/>
        </authorList>
    </citation>
    <scope>NUCLEOTIDE SEQUENCE</scope>
    <source>
        <strain evidence="1">CAU 1639</strain>
    </source>
</reference>
<gene>
    <name evidence="1" type="ORF">M0H32_15575</name>
</gene>
<organism evidence="1 2">
    <name type="scientific">Roseibium sediminicola</name>
    <dbReference type="NCBI Taxonomy" id="2933272"/>
    <lineage>
        <taxon>Bacteria</taxon>
        <taxon>Pseudomonadati</taxon>
        <taxon>Pseudomonadota</taxon>
        <taxon>Alphaproteobacteria</taxon>
        <taxon>Hyphomicrobiales</taxon>
        <taxon>Stappiaceae</taxon>
        <taxon>Roseibium</taxon>
    </lineage>
</organism>
<evidence type="ECO:0000313" key="2">
    <source>
        <dbReference type="Proteomes" id="UP001431221"/>
    </source>
</evidence>
<proteinExistence type="predicted"/>
<keyword evidence="2" id="KW-1185">Reference proteome</keyword>
<sequence length="157" mass="17085">MDSTKFVRADTSDTLSGSYTITSNLTVHGNLYSGKDGGGESWHYFYDDNSNQWRSFGWDDSSNCFVAEENDGGHHRVALVSTDSSTGTTNFPIGHMLPAAFGSRPDRRANRTLYLYGGDNDQYVANTHSGPKGAALTGTYRSNGLLSSSYAIYTRVA</sequence>
<protein>
    <submittedName>
        <fullName evidence="1">Uncharacterized protein</fullName>
    </submittedName>
</protein>